<dbReference type="PANTHER" id="PTHR19305:SF9">
    <property type="entry name" value="SYNAPTOSOMAL-ASSOCIATED PROTEIN 29"/>
    <property type="match status" value="1"/>
</dbReference>
<feature type="compositionally biased region" description="Polar residues" evidence="3">
    <location>
        <begin position="108"/>
        <end position="118"/>
    </location>
</feature>
<dbReference type="SUPFAM" id="SSF58038">
    <property type="entry name" value="SNARE fusion complex"/>
    <property type="match status" value="2"/>
</dbReference>
<evidence type="ECO:0000256" key="2">
    <source>
        <dbReference type="SAM" id="Coils"/>
    </source>
</evidence>
<feature type="domain" description="T-SNARE coiled-coil homology" evidence="4">
    <location>
        <begin position="603"/>
        <end position="665"/>
    </location>
</feature>
<feature type="region of interest" description="Disordered" evidence="3">
    <location>
        <begin position="59"/>
        <end position="347"/>
    </location>
</feature>
<keyword evidence="6" id="KW-1185">Reference proteome</keyword>
<accession>A0A1G4MKT6</accession>
<dbReference type="Gene3D" id="1.20.5.110">
    <property type="match status" value="2"/>
</dbReference>
<dbReference type="AlphaFoldDB" id="A0A1G4MKT6"/>
<feature type="compositionally biased region" description="Polar residues" evidence="3">
    <location>
        <begin position="239"/>
        <end position="252"/>
    </location>
</feature>
<dbReference type="SMART" id="SM00397">
    <property type="entry name" value="t_SNARE"/>
    <property type="match status" value="2"/>
</dbReference>
<dbReference type="CDD" id="cd15886">
    <property type="entry name" value="SNARE_SEC9N"/>
    <property type="match status" value="1"/>
</dbReference>
<evidence type="ECO:0000256" key="3">
    <source>
        <dbReference type="SAM" id="MobiDB-lite"/>
    </source>
</evidence>
<dbReference type="OMA" id="LDINVHM"/>
<dbReference type="PANTHER" id="PTHR19305">
    <property type="entry name" value="SYNAPTOSOMAL ASSOCIATED PROTEIN"/>
    <property type="match status" value="1"/>
</dbReference>
<dbReference type="GO" id="GO:0019905">
    <property type="term" value="F:syntaxin binding"/>
    <property type="evidence" value="ECO:0007669"/>
    <property type="project" value="TreeGrafter"/>
</dbReference>
<dbReference type="GO" id="GO:0006887">
    <property type="term" value="P:exocytosis"/>
    <property type="evidence" value="ECO:0007669"/>
    <property type="project" value="TreeGrafter"/>
</dbReference>
<sequence length="666" mass="73348">MGIKKFFKIKPPEEVTPDVNREELNELGIPVKNVNRKKKEKFAAYGAFAKDKGKDKFFAPPGYENYAQPDEKEELEDLNKSEMDPAAEEDPYMSAPPKNDFDPYARNNFGNAGGSSNPYEKAAPYSASGSPYAQGGSDPYARQQNPYGASAGSSADPYATGPSYSSTSAPVVPNSSSYNQGPGDRGTPAYSGGSDAPNQHPYNPRQPRSRNPDPKPLTSTAQGNVPSGNPYGGSPYGSRASTNSPAHSNTAGNPYASAPSASLSRTTSRNPYGSMNAYNSNASNPYGSNSGTVSNNPYGSDEATSGSGRGNNPYSVLKGDMYGGSTEQGIPGTANATRGPIREASIKDTFDFEAPPQAAEPSSVAHEDDIDLNATIEDGGDDLNESIHEGYSGYGGRMQQEQLQQPHMDQAPEQSRGFQTFEDIQRENQMRQQQEEDEQVDEIKQEIRFTKQSSVASTRNTLKMAQEAESAGMNTLGMLGHQSEKLNNVERNLDLMKMQNRVAEDKVAELKKLNRNILAVHVSNPFNSKRRLREAEDRIKMQRMEDKMMQEQTNNQLQQSTQRIEGALMGNGNDSETVRQRYQNKAILEKAKRYQFENDQEDDEMEVEIDRNLDKIGQISSRLKRLAVATGSEIDAQQDRIKNIEEDTDNMDIKIHLNTTRLTQIR</sequence>
<dbReference type="GO" id="GO:0031201">
    <property type="term" value="C:SNARE complex"/>
    <property type="evidence" value="ECO:0007669"/>
    <property type="project" value="TreeGrafter"/>
</dbReference>
<dbReference type="GO" id="GO:0006906">
    <property type="term" value="P:vesicle fusion"/>
    <property type="evidence" value="ECO:0007669"/>
    <property type="project" value="TreeGrafter"/>
</dbReference>
<protein>
    <submittedName>
        <fullName evidence="5">LAFE_0H12596g1_1</fullName>
    </submittedName>
</protein>
<feature type="coiled-coil region" evidence="2">
    <location>
        <begin position="486"/>
        <end position="552"/>
    </location>
</feature>
<feature type="compositionally biased region" description="Low complexity" evidence="3">
    <location>
        <begin position="122"/>
        <end position="133"/>
    </location>
</feature>
<feature type="compositionally biased region" description="Polar residues" evidence="3">
    <location>
        <begin position="142"/>
        <end position="153"/>
    </location>
</feature>
<name>A0A1G4MKT6_LACFM</name>
<dbReference type="InterPro" id="IPR000727">
    <property type="entry name" value="T_SNARE_dom"/>
</dbReference>
<dbReference type="STRING" id="4955.A0A1G4MKT6"/>
<gene>
    <name evidence="5" type="ORF">LAFE_0H12596G</name>
</gene>
<keyword evidence="2" id="KW-0175">Coiled coil</keyword>
<evidence type="ECO:0000313" key="5">
    <source>
        <dbReference type="EMBL" id="SCW04396.1"/>
    </source>
</evidence>
<dbReference type="FunFam" id="1.20.5.110:FF:000048">
    <property type="entry name" value="Protein transport protein SEC9"/>
    <property type="match status" value="1"/>
</dbReference>
<dbReference type="GO" id="GO:0005484">
    <property type="term" value="F:SNAP receptor activity"/>
    <property type="evidence" value="ECO:0007669"/>
    <property type="project" value="TreeGrafter"/>
</dbReference>
<reference evidence="5 6" key="1">
    <citation type="submission" date="2016-03" db="EMBL/GenBank/DDBJ databases">
        <authorList>
            <person name="Devillers H."/>
        </authorList>
    </citation>
    <scope>NUCLEOTIDE SEQUENCE [LARGE SCALE GENOMIC DNA]</scope>
    <source>
        <strain evidence="5">CBS 6772</strain>
    </source>
</reference>
<organism evidence="5 6">
    <name type="scientific">Lachancea fermentati</name>
    <name type="common">Zygosaccharomyces fermentati</name>
    <dbReference type="NCBI Taxonomy" id="4955"/>
    <lineage>
        <taxon>Eukaryota</taxon>
        <taxon>Fungi</taxon>
        <taxon>Dikarya</taxon>
        <taxon>Ascomycota</taxon>
        <taxon>Saccharomycotina</taxon>
        <taxon>Saccharomycetes</taxon>
        <taxon>Saccharomycetales</taxon>
        <taxon>Saccharomycetaceae</taxon>
        <taxon>Lachancea</taxon>
    </lineage>
</organism>
<dbReference type="GO" id="GO:0005886">
    <property type="term" value="C:plasma membrane"/>
    <property type="evidence" value="ECO:0007669"/>
    <property type="project" value="TreeGrafter"/>
</dbReference>
<feature type="compositionally biased region" description="Polar residues" evidence="3">
    <location>
        <begin position="162"/>
        <end position="180"/>
    </location>
</feature>
<evidence type="ECO:0000259" key="4">
    <source>
        <dbReference type="PROSITE" id="PS50192"/>
    </source>
</evidence>
<proteinExistence type="inferred from homology"/>
<dbReference type="CDD" id="cd15857">
    <property type="entry name" value="SNARE_SEC9C"/>
    <property type="match status" value="1"/>
</dbReference>
<evidence type="ECO:0000313" key="6">
    <source>
        <dbReference type="Proteomes" id="UP000190831"/>
    </source>
</evidence>
<comment type="similarity">
    <text evidence="1">Belongs to the SNAP-25 family.</text>
</comment>
<feature type="compositionally biased region" description="Polar residues" evidence="3">
    <location>
        <begin position="259"/>
        <end position="314"/>
    </location>
</feature>
<dbReference type="PROSITE" id="PS50192">
    <property type="entry name" value="T_SNARE"/>
    <property type="match status" value="1"/>
</dbReference>
<dbReference type="OrthoDB" id="18679at2759"/>
<evidence type="ECO:0000256" key="1">
    <source>
        <dbReference type="ARBA" id="ARBA00009480"/>
    </source>
</evidence>
<dbReference type="Proteomes" id="UP000190831">
    <property type="component" value="Chromosome H"/>
</dbReference>
<dbReference type="EMBL" id="LT598491">
    <property type="protein sequence ID" value="SCW04396.1"/>
    <property type="molecule type" value="Genomic_DNA"/>
</dbReference>